<accession>A0A803PSE1</accession>
<dbReference type="EnsemblPlants" id="evm.model.05.905">
    <property type="protein sequence ID" value="cds.evm.model.05.905"/>
    <property type="gene ID" value="evm.TU.05.905"/>
</dbReference>
<organism evidence="1 2">
    <name type="scientific">Cannabis sativa</name>
    <name type="common">Hemp</name>
    <name type="synonym">Marijuana</name>
    <dbReference type="NCBI Taxonomy" id="3483"/>
    <lineage>
        <taxon>Eukaryota</taxon>
        <taxon>Viridiplantae</taxon>
        <taxon>Streptophyta</taxon>
        <taxon>Embryophyta</taxon>
        <taxon>Tracheophyta</taxon>
        <taxon>Spermatophyta</taxon>
        <taxon>Magnoliopsida</taxon>
        <taxon>eudicotyledons</taxon>
        <taxon>Gunneridae</taxon>
        <taxon>Pentapetalae</taxon>
        <taxon>rosids</taxon>
        <taxon>fabids</taxon>
        <taxon>Rosales</taxon>
        <taxon>Cannabaceae</taxon>
        <taxon>Cannabis</taxon>
    </lineage>
</organism>
<evidence type="ECO:0000313" key="2">
    <source>
        <dbReference type="Proteomes" id="UP000596661"/>
    </source>
</evidence>
<dbReference type="AlphaFoldDB" id="A0A803PSE1"/>
<sequence>MSRLRVGAVKSEARVTEGFLTPKFRGDYKVITSHEPFSLCDHTKADVHTTPERLGDIKEDSDPKERNLKGNVVSLDPERDEMELVWCEGVKVLWVGEDHEAFVEVPRLVFQNPSPLPWKVARNNLE</sequence>
<reference evidence="1" key="2">
    <citation type="submission" date="2021-03" db="UniProtKB">
        <authorList>
            <consortium name="EnsemblPlants"/>
        </authorList>
    </citation>
    <scope>IDENTIFICATION</scope>
</reference>
<reference evidence="1" key="1">
    <citation type="submission" date="2018-11" db="EMBL/GenBank/DDBJ databases">
        <authorList>
            <person name="Grassa J C."/>
        </authorList>
    </citation>
    <scope>NUCLEOTIDE SEQUENCE [LARGE SCALE GENOMIC DNA]</scope>
</reference>
<keyword evidence="2" id="KW-1185">Reference proteome</keyword>
<dbReference type="Proteomes" id="UP000596661">
    <property type="component" value="Chromosome 5"/>
</dbReference>
<dbReference type="Gramene" id="evm.model.05.905">
    <property type="protein sequence ID" value="cds.evm.model.05.905"/>
    <property type="gene ID" value="evm.TU.05.905"/>
</dbReference>
<evidence type="ECO:0000313" key="1">
    <source>
        <dbReference type="EnsemblPlants" id="cds.evm.model.05.905"/>
    </source>
</evidence>
<protein>
    <submittedName>
        <fullName evidence="1">Uncharacterized protein</fullName>
    </submittedName>
</protein>
<name>A0A803PSE1_CANSA</name>
<proteinExistence type="predicted"/>
<dbReference type="EMBL" id="UZAU01000473">
    <property type="status" value="NOT_ANNOTATED_CDS"/>
    <property type="molecule type" value="Genomic_DNA"/>
</dbReference>